<keyword evidence="3 13" id="KW-0919">Taste</keyword>
<dbReference type="Gene3D" id="1.20.1070.10">
    <property type="entry name" value="Rhodopsin 7-helix transmembrane proteins"/>
    <property type="match status" value="1"/>
</dbReference>
<dbReference type="InterPro" id="IPR007960">
    <property type="entry name" value="TAS2R"/>
</dbReference>
<comment type="subcellular location">
    <subcellularLocation>
        <location evidence="1 13">Membrane</location>
        <topology evidence="1 13">Multi-pass membrane protein</topology>
    </subcellularLocation>
</comment>
<organism evidence="15 16">
    <name type="scientific">Vombatus ursinus</name>
    <name type="common">Common wombat</name>
    <dbReference type="NCBI Taxonomy" id="29139"/>
    <lineage>
        <taxon>Eukaryota</taxon>
        <taxon>Metazoa</taxon>
        <taxon>Chordata</taxon>
        <taxon>Craniata</taxon>
        <taxon>Vertebrata</taxon>
        <taxon>Euteleostomi</taxon>
        <taxon>Mammalia</taxon>
        <taxon>Metatheria</taxon>
        <taxon>Diprotodontia</taxon>
        <taxon>Vombatidae</taxon>
        <taxon>Vombatus</taxon>
    </lineage>
</organism>
<feature type="transmembrane region" description="Helical" evidence="14">
    <location>
        <begin position="215"/>
        <end position="234"/>
    </location>
</feature>
<evidence type="ECO:0000256" key="4">
    <source>
        <dbReference type="ARBA" id="ARBA00022606"/>
    </source>
</evidence>
<evidence type="ECO:0000256" key="8">
    <source>
        <dbReference type="ARBA" id="ARBA00023136"/>
    </source>
</evidence>
<dbReference type="CDD" id="cd13950">
    <property type="entry name" value="7tm_TAS2R"/>
    <property type="match status" value="1"/>
</dbReference>
<keyword evidence="4 13" id="KW-0716">Sensory transduction</keyword>
<dbReference type="GeneTree" id="ENSGT01150000286975"/>
<dbReference type="PANTHER" id="PTHR11394">
    <property type="entry name" value="TASTE RECEPTOR TYPE 2"/>
    <property type="match status" value="1"/>
</dbReference>
<name>A0A4X2KVC9_VOMUR</name>
<feature type="transmembrane region" description="Helical" evidence="14">
    <location>
        <begin position="246"/>
        <end position="266"/>
    </location>
</feature>
<comment type="similarity">
    <text evidence="2 12">Belongs to the G-protein coupled receptor T2R family.</text>
</comment>
<evidence type="ECO:0000256" key="5">
    <source>
        <dbReference type="ARBA" id="ARBA00022692"/>
    </source>
</evidence>
<reference evidence="15" key="3">
    <citation type="submission" date="2025-09" db="UniProtKB">
        <authorList>
            <consortium name="Ensembl"/>
        </authorList>
    </citation>
    <scope>IDENTIFICATION</scope>
</reference>
<feature type="transmembrane region" description="Helical" evidence="14">
    <location>
        <begin position="98"/>
        <end position="117"/>
    </location>
</feature>
<sequence length="297" mass="33809">ITLTIRMKSGNICVSVTSGECLVGILVNGFIGLVNCIDCVKTTRVTSIDFILTGLAISRTGMLLALISMNFFDFFYFKISVIGIWKFSEIIWHLSNHSSAWFGSCLSIFYFLKIANFSHPAFLWLKWRINKVIWVVLIDQENKTNITHNNQGLKTLKFFILILFNTGGLVPFALSVVSCLLLVLSLRKHMQQMHLKVTGSRDPSTEAHVRAMKTIMTFLFLFVLYHLGLIMANLNTTIFRSKLVSMFSLTVMSVYPMTHSIILILGHSKLRQASLRVILWQLRHCPQRIRERLCGTG</sequence>
<dbReference type="Pfam" id="PF05296">
    <property type="entry name" value="TAS2R"/>
    <property type="match status" value="2"/>
</dbReference>
<keyword evidence="16" id="KW-1185">Reference proteome</keyword>
<keyword evidence="9 13" id="KW-0675">Receptor</keyword>
<evidence type="ECO:0000256" key="12">
    <source>
        <dbReference type="RuleBase" id="RU004423"/>
    </source>
</evidence>
<evidence type="ECO:0000256" key="14">
    <source>
        <dbReference type="SAM" id="Phobius"/>
    </source>
</evidence>
<dbReference type="GO" id="GO:0016020">
    <property type="term" value="C:membrane"/>
    <property type="evidence" value="ECO:0007669"/>
    <property type="project" value="UniProtKB-SubCell"/>
</dbReference>
<dbReference type="PANTHER" id="PTHR11394:SF58">
    <property type="entry name" value="TASTE RECEPTOR TYPE 2 MEMBER 7"/>
    <property type="match status" value="1"/>
</dbReference>
<evidence type="ECO:0000256" key="2">
    <source>
        <dbReference type="ARBA" id="ARBA00007376"/>
    </source>
</evidence>
<feature type="transmembrane region" description="Helical" evidence="14">
    <location>
        <begin position="12"/>
        <end position="31"/>
    </location>
</feature>
<dbReference type="GO" id="GO:0004930">
    <property type="term" value="F:G protein-coupled receptor activity"/>
    <property type="evidence" value="ECO:0007669"/>
    <property type="project" value="UniProtKB-KW"/>
</dbReference>
<keyword evidence="11 13" id="KW-0807">Transducer</keyword>
<keyword evidence="10" id="KW-0325">Glycoprotein</keyword>
<feature type="transmembrane region" description="Helical" evidence="14">
    <location>
        <begin position="51"/>
        <end position="77"/>
    </location>
</feature>
<evidence type="ECO:0000256" key="13">
    <source>
        <dbReference type="RuleBase" id="RU004424"/>
    </source>
</evidence>
<dbReference type="OMA" id="WLFTFPQ"/>
<evidence type="ECO:0000256" key="11">
    <source>
        <dbReference type="ARBA" id="ARBA00023224"/>
    </source>
</evidence>
<evidence type="ECO:0000256" key="1">
    <source>
        <dbReference type="ARBA" id="ARBA00004141"/>
    </source>
</evidence>
<evidence type="ECO:0000256" key="10">
    <source>
        <dbReference type="ARBA" id="ARBA00023180"/>
    </source>
</evidence>
<reference evidence="16" key="1">
    <citation type="submission" date="2018-12" db="EMBL/GenBank/DDBJ databases">
        <authorList>
            <person name="Yazar S."/>
        </authorList>
    </citation>
    <scope>NUCLEOTIDE SEQUENCE [LARGE SCALE GENOMIC DNA]</scope>
</reference>
<evidence type="ECO:0000313" key="15">
    <source>
        <dbReference type="Ensembl" id="ENSVURP00010013981.1"/>
    </source>
</evidence>
<dbReference type="Proteomes" id="UP000314987">
    <property type="component" value="Unassembled WGS sequence"/>
</dbReference>
<evidence type="ECO:0000256" key="6">
    <source>
        <dbReference type="ARBA" id="ARBA00022989"/>
    </source>
</evidence>
<keyword evidence="6 14" id="KW-1133">Transmembrane helix</keyword>
<dbReference type="SUPFAM" id="SSF81321">
    <property type="entry name" value="Family A G protein-coupled receptor-like"/>
    <property type="match status" value="1"/>
</dbReference>
<keyword evidence="5 13" id="KW-0812">Transmembrane</keyword>
<feature type="transmembrane region" description="Helical" evidence="14">
    <location>
        <begin position="158"/>
        <end position="186"/>
    </location>
</feature>
<evidence type="ECO:0000313" key="16">
    <source>
        <dbReference type="Proteomes" id="UP000314987"/>
    </source>
</evidence>
<dbReference type="AlphaFoldDB" id="A0A4X2KVC9"/>
<evidence type="ECO:0000256" key="7">
    <source>
        <dbReference type="ARBA" id="ARBA00023040"/>
    </source>
</evidence>
<evidence type="ECO:0000256" key="3">
    <source>
        <dbReference type="ARBA" id="ARBA00022480"/>
    </source>
</evidence>
<dbReference type="GO" id="GO:0033038">
    <property type="term" value="F:bitter taste receptor activity"/>
    <property type="evidence" value="ECO:0007669"/>
    <property type="project" value="InterPro"/>
</dbReference>
<dbReference type="Ensembl" id="ENSVURT00010015910.1">
    <property type="protein sequence ID" value="ENSVURP00010013981.1"/>
    <property type="gene ID" value="ENSVURG00010010721.1"/>
</dbReference>
<protein>
    <recommendedName>
        <fullName evidence="13">Taste receptor type 2</fullName>
    </recommendedName>
</protein>
<evidence type="ECO:0000256" key="9">
    <source>
        <dbReference type="ARBA" id="ARBA00023170"/>
    </source>
</evidence>
<reference evidence="15" key="2">
    <citation type="submission" date="2025-08" db="UniProtKB">
        <authorList>
            <consortium name="Ensembl"/>
        </authorList>
    </citation>
    <scope>IDENTIFICATION</scope>
</reference>
<keyword evidence="7 13" id="KW-0297">G-protein coupled receptor</keyword>
<keyword evidence="8 13" id="KW-0472">Membrane</keyword>
<accession>A0A4X2KVC9</accession>
<proteinExistence type="inferred from homology"/>